<evidence type="ECO:0000256" key="9">
    <source>
        <dbReference type="ARBA" id="ARBA00022660"/>
    </source>
</evidence>
<dbReference type="GO" id="GO:0006119">
    <property type="term" value="P:oxidative phosphorylation"/>
    <property type="evidence" value="ECO:0007669"/>
    <property type="project" value="UniProtKB-UniPathway"/>
</dbReference>
<feature type="transmembrane region" description="Helical" evidence="24">
    <location>
        <begin position="32"/>
        <end position="50"/>
    </location>
</feature>
<dbReference type="InterPro" id="IPR008168">
    <property type="entry name" value="Cyt_C_IC"/>
</dbReference>
<evidence type="ECO:0000256" key="5">
    <source>
        <dbReference type="ARBA" id="ARBA00022448"/>
    </source>
</evidence>
<dbReference type="Pfam" id="PF13442">
    <property type="entry name" value="Cytochrome_CBB3"/>
    <property type="match status" value="2"/>
</dbReference>
<evidence type="ECO:0000256" key="16">
    <source>
        <dbReference type="ARBA" id="ARBA00023002"/>
    </source>
</evidence>
<evidence type="ECO:0000256" key="3">
    <source>
        <dbReference type="ARBA" id="ARBA00006113"/>
    </source>
</evidence>
<dbReference type="InterPro" id="IPR009056">
    <property type="entry name" value="Cyt_c-like_dom"/>
</dbReference>
<dbReference type="InterPro" id="IPR038414">
    <property type="entry name" value="CcoP_N_sf"/>
</dbReference>
<dbReference type="AlphaFoldDB" id="A0A0B4X7R8"/>
<dbReference type="RefSeq" id="WP_039845888.1">
    <property type="nucleotide sequence ID" value="NZ_CP006877.1"/>
</dbReference>
<keyword evidence="6 21" id="KW-1003">Cell membrane</keyword>
<dbReference type="PANTHER" id="PTHR33751:SF1">
    <property type="entry name" value="CBB3-TYPE CYTOCHROME C OXIDASE SUBUNIT FIXP"/>
    <property type="match status" value="1"/>
</dbReference>
<dbReference type="InterPro" id="IPR032858">
    <property type="entry name" value="CcoP_N"/>
</dbReference>
<dbReference type="GO" id="GO:0016491">
    <property type="term" value="F:oxidoreductase activity"/>
    <property type="evidence" value="ECO:0007669"/>
    <property type="project" value="UniProtKB-KW"/>
</dbReference>
<dbReference type="KEGG" id="rga:RGR602_CH03201"/>
<accession>A0A0B4X7R8</accession>
<comment type="pathway">
    <text evidence="2 21">Energy metabolism; oxidative phosphorylation.</text>
</comment>
<evidence type="ECO:0000313" key="27">
    <source>
        <dbReference type="Proteomes" id="UP000031368"/>
    </source>
</evidence>
<feature type="binding site" description="axial binding residue" evidence="22">
    <location>
        <position position="225"/>
    </location>
    <ligand>
        <name>heme c</name>
        <dbReference type="ChEBI" id="CHEBI:61717"/>
        <label>2</label>
    </ligand>
    <ligandPart>
        <name>Fe</name>
        <dbReference type="ChEBI" id="CHEBI:18248"/>
    </ligandPart>
</feature>
<evidence type="ECO:0000256" key="14">
    <source>
        <dbReference type="ARBA" id="ARBA00022982"/>
    </source>
</evidence>
<protein>
    <recommendedName>
        <fullName evidence="21">Cbb3-type cytochrome c oxidase subunit</fullName>
    </recommendedName>
</protein>
<feature type="binding site" description="covalent" evidence="23">
    <location>
        <position position="121"/>
    </location>
    <ligand>
        <name>heme c</name>
        <dbReference type="ChEBI" id="CHEBI:61717"/>
        <label>1</label>
    </ligand>
</feature>
<evidence type="ECO:0000256" key="21">
    <source>
        <dbReference type="PIRNR" id="PIRNR000006"/>
    </source>
</evidence>
<gene>
    <name evidence="26" type="primary">fixP-1</name>
    <name evidence="26" type="ORF">RGR602_CH03201</name>
</gene>
<keyword evidence="18 21" id="KW-0406">Ion transport</keyword>
<keyword evidence="16 21" id="KW-0560">Oxidoreductase</keyword>
<keyword evidence="7 21" id="KW-0997">Cell inner membrane</keyword>
<keyword evidence="12" id="KW-0677">Repeat</keyword>
<dbReference type="Gene3D" id="1.10.760.10">
    <property type="entry name" value="Cytochrome c-like domain"/>
    <property type="match status" value="2"/>
</dbReference>
<dbReference type="EMBL" id="CP006877">
    <property type="protein sequence ID" value="AJD42517.1"/>
    <property type="molecule type" value="Genomic_DNA"/>
</dbReference>
<evidence type="ECO:0000256" key="10">
    <source>
        <dbReference type="ARBA" id="ARBA00022692"/>
    </source>
</evidence>
<feature type="binding site" description="axial binding residue" evidence="22">
    <location>
        <position position="172"/>
    </location>
    <ligand>
        <name>heme c</name>
        <dbReference type="ChEBI" id="CHEBI:61717"/>
        <label>2</label>
    </ligand>
    <ligandPart>
        <name>Fe</name>
        <dbReference type="ChEBI" id="CHEBI:18248"/>
    </ligandPart>
</feature>
<comment type="subcellular location">
    <subcellularLocation>
        <location evidence="1 21">Cell inner membrane</location>
    </subcellularLocation>
</comment>
<keyword evidence="15 24" id="KW-1133">Transmembrane helix</keyword>
<dbReference type="GO" id="GO:0020037">
    <property type="term" value="F:heme binding"/>
    <property type="evidence" value="ECO:0007669"/>
    <property type="project" value="InterPro"/>
</dbReference>
<dbReference type="InterPro" id="IPR036909">
    <property type="entry name" value="Cyt_c-like_dom_sf"/>
</dbReference>
<keyword evidence="13 21" id="KW-0375">Hydrogen ion transport</keyword>
<organism evidence="26 27">
    <name type="scientific">Rhizobium gallicum bv. gallicum R602sp</name>
    <dbReference type="NCBI Taxonomy" id="1041138"/>
    <lineage>
        <taxon>Bacteria</taxon>
        <taxon>Pseudomonadati</taxon>
        <taxon>Pseudomonadota</taxon>
        <taxon>Alphaproteobacteria</taxon>
        <taxon>Hyphomicrobiales</taxon>
        <taxon>Rhizobiaceae</taxon>
        <taxon>Rhizobium/Agrobacterium group</taxon>
        <taxon>Rhizobium</taxon>
    </lineage>
</organism>
<dbReference type="Gene3D" id="6.10.280.130">
    <property type="match status" value="1"/>
</dbReference>
<keyword evidence="8 21" id="KW-0349">Heme</keyword>
<keyword evidence="27" id="KW-1185">Reference proteome</keyword>
<evidence type="ECO:0000256" key="11">
    <source>
        <dbReference type="ARBA" id="ARBA00022723"/>
    </source>
</evidence>
<dbReference type="GO" id="GO:0005886">
    <property type="term" value="C:plasma membrane"/>
    <property type="evidence" value="ECO:0007669"/>
    <property type="project" value="UniProtKB-SubCell"/>
</dbReference>
<dbReference type="PANTHER" id="PTHR33751">
    <property type="entry name" value="CBB3-TYPE CYTOCHROME C OXIDASE SUBUNIT FIXP"/>
    <property type="match status" value="1"/>
</dbReference>
<dbReference type="GO" id="GO:1902600">
    <property type="term" value="P:proton transmembrane transport"/>
    <property type="evidence" value="ECO:0007669"/>
    <property type="project" value="UniProtKB-KW"/>
</dbReference>
<dbReference type="HOGENOM" id="CLU_047545_2_0_5"/>
<keyword evidence="14 21" id="KW-0249">Electron transport</keyword>
<comment type="similarity">
    <text evidence="3 21">Belongs to the CcoP / FixP family.</text>
</comment>
<evidence type="ECO:0000256" key="20">
    <source>
        <dbReference type="ARBA" id="ARBA00025525"/>
    </source>
</evidence>
<dbReference type="PROSITE" id="PS51007">
    <property type="entry name" value="CYTC"/>
    <property type="match status" value="2"/>
</dbReference>
<dbReference type="InterPro" id="IPR004678">
    <property type="entry name" value="Cyt_c_oxidase_cbb3_su3"/>
</dbReference>
<dbReference type="NCBIfam" id="TIGR00782">
    <property type="entry name" value="ccoP"/>
    <property type="match status" value="1"/>
</dbReference>
<comment type="cofactor">
    <cofactor evidence="21 23">
        <name>heme c</name>
        <dbReference type="ChEBI" id="CHEBI:61717"/>
    </cofactor>
    <text evidence="21 23">Binds 2 heme C groups per subunit.</text>
</comment>
<proteinExistence type="inferred from homology"/>
<feature type="binding site" description="covalent" evidence="23">
    <location>
        <position position="221"/>
    </location>
    <ligand>
        <name>heme c</name>
        <dbReference type="ChEBI" id="CHEBI:61717"/>
        <label>2</label>
    </ligand>
</feature>
<evidence type="ECO:0000256" key="7">
    <source>
        <dbReference type="ARBA" id="ARBA00022519"/>
    </source>
</evidence>
<keyword evidence="10 24" id="KW-0812">Transmembrane</keyword>
<feature type="binding site" description="covalent" evidence="23">
    <location>
        <position position="224"/>
    </location>
    <ligand>
        <name>heme c</name>
        <dbReference type="ChEBI" id="CHEBI:61717"/>
        <label>2</label>
    </ligand>
</feature>
<feature type="domain" description="Cytochrome c" evidence="25">
    <location>
        <begin position="108"/>
        <end position="197"/>
    </location>
</feature>
<evidence type="ECO:0000256" key="2">
    <source>
        <dbReference type="ARBA" id="ARBA00004673"/>
    </source>
</evidence>
<dbReference type="Proteomes" id="UP000031368">
    <property type="component" value="Chromosome"/>
</dbReference>
<evidence type="ECO:0000256" key="15">
    <source>
        <dbReference type="ARBA" id="ARBA00022989"/>
    </source>
</evidence>
<keyword evidence="19 21" id="KW-0472">Membrane</keyword>
<comment type="function">
    <text evidence="20">C-type cytochrome. Part of the cbb3-type cytochrome c oxidase complex. FixP subunit is required for transferring electrons from donor cytochrome c via its heme groups to FixO subunit. From there, electrons are shuttled to the catalytic binuclear center of FixN subunit where oxygen reduction takes place. The complex also functions as a proton pump.</text>
</comment>
<feature type="binding site" description="axial binding residue" evidence="22">
    <location>
        <position position="125"/>
    </location>
    <ligand>
        <name>heme c</name>
        <dbReference type="ChEBI" id="CHEBI:61717"/>
        <label>1</label>
    </ligand>
    <ligandPart>
        <name>Fe</name>
        <dbReference type="ChEBI" id="CHEBI:18248"/>
    </ligandPart>
</feature>
<dbReference type="UniPathway" id="UPA00705"/>
<evidence type="ECO:0000256" key="23">
    <source>
        <dbReference type="PIRSR" id="PIRSR000006-2"/>
    </source>
</evidence>
<keyword evidence="17 21" id="KW-0408">Iron</keyword>
<evidence type="ECO:0000259" key="25">
    <source>
        <dbReference type="PROSITE" id="PS51007"/>
    </source>
</evidence>
<dbReference type="GO" id="GO:0005506">
    <property type="term" value="F:iron ion binding"/>
    <property type="evidence" value="ECO:0007669"/>
    <property type="project" value="InterPro"/>
</dbReference>
<evidence type="ECO:0000256" key="17">
    <source>
        <dbReference type="ARBA" id="ARBA00023004"/>
    </source>
</evidence>
<evidence type="ECO:0000256" key="18">
    <source>
        <dbReference type="ARBA" id="ARBA00023065"/>
    </source>
</evidence>
<keyword evidence="11 21" id="KW-0479">Metal-binding</keyword>
<evidence type="ECO:0000256" key="8">
    <source>
        <dbReference type="ARBA" id="ARBA00022617"/>
    </source>
</evidence>
<evidence type="ECO:0000313" key="26">
    <source>
        <dbReference type="EMBL" id="AJD42517.1"/>
    </source>
</evidence>
<evidence type="ECO:0000256" key="12">
    <source>
        <dbReference type="ARBA" id="ARBA00022737"/>
    </source>
</evidence>
<dbReference type="Pfam" id="PF14715">
    <property type="entry name" value="FixP_N"/>
    <property type="match status" value="1"/>
</dbReference>
<evidence type="ECO:0000256" key="22">
    <source>
        <dbReference type="PIRSR" id="PIRSR000006-1"/>
    </source>
</evidence>
<dbReference type="SUPFAM" id="SSF46626">
    <property type="entry name" value="Cytochrome c"/>
    <property type="match status" value="2"/>
</dbReference>
<comment type="subunit">
    <text evidence="4">Component of the cbb3-type cytochrome c oxidase at least composed of FixN, FixO, FixQ and FixP.</text>
</comment>
<evidence type="ECO:0000256" key="6">
    <source>
        <dbReference type="ARBA" id="ARBA00022475"/>
    </source>
</evidence>
<keyword evidence="9 21" id="KW-0679">Respiratory chain</keyword>
<name>A0A0B4X7R8_9HYPH</name>
<dbReference type="PIRSF" id="PIRSF000006">
    <property type="entry name" value="Cbb3-Cox_fixP"/>
    <property type="match status" value="1"/>
</dbReference>
<feature type="binding site" description="covalent" evidence="23">
    <location>
        <position position="124"/>
    </location>
    <ligand>
        <name>heme c</name>
        <dbReference type="ChEBI" id="CHEBI:61717"/>
        <label>1</label>
    </ligand>
</feature>
<evidence type="ECO:0000256" key="13">
    <source>
        <dbReference type="ARBA" id="ARBA00022781"/>
    </source>
</evidence>
<dbReference type="GO" id="GO:0009055">
    <property type="term" value="F:electron transfer activity"/>
    <property type="evidence" value="ECO:0007669"/>
    <property type="project" value="InterPro"/>
</dbReference>
<evidence type="ECO:0000256" key="1">
    <source>
        <dbReference type="ARBA" id="ARBA00004533"/>
    </source>
</evidence>
<feature type="domain" description="Cytochrome c" evidence="25">
    <location>
        <begin position="208"/>
        <end position="289"/>
    </location>
</feature>
<keyword evidence="5 21" id="KW-0813">Transport</keyword>
<dbReference type="InterPro" id="IPR050597">
    <property type="entry name" value="Cytochrome_c_Oxidase_Subunit"/>
</dbReference>
<feature type="binding site" description="axial binding residue" evidence="22">
    <location>
        <position position="266"/>
    </location>
    <ligand>
        <name>heme c</name>
        <dbReference type="ChEBI" id="CHEBI:61717"/>
        <label>1</label>
    </ligand>
    <ligandPart>
        <name>Fe</name>
        <dbReference type="ChEBI" id="CHEBI:18248"/>
    </ligandPart>
</feature>
<reference evidence="26 27" key="1">
    <citation type="submission" date="2013-11" db="EMBL/GenBank/DDBJ databases">
        <title>Complete genome sequence of Rhizobium gallicum bv. gallicum R602.</title>
        <authorList>
            <person name="Bustos P."/>
            <person name="Santamaria R.I."/>
            <person name="Lozano L."/>
            <person name="Acosta J.L."/>
            <person name="Ormeno-Orrillo E."/>
            <person name="Rogel M.A."/>
            <person name="Romero D."/>
            <person name="Cevallos M.A."/>
            <person name="Martinez-Romero E."/>
            <person name="Gonzalez V."/>
        </authorList>
    </citation>
    <scope>NUCLEOTIDE SEQUENCE [LARGE SCALE GENOMIC DNA]</scope>
    <source>
        <strain evidence="26 27">R602</strain>
    </source>
</reference>
<evidence type="ECO:0000256" key="24">
    <source>
        <dbReference type="SAM" id="Phobius"/>
    </source>
</evidence>
<sequence>MEVSERDPVSGRETTGHEWNGIKELDTPVPRGVLIFLIVTHIWAIAWWFFVPAWPLGTTYTKGVFGIDQKTTVEAQVVEAQHARSGWMSRIGTEPYDAILADEALMETVRNTGRQLFGDNCAACHGRDGKGRANYPDLTDDDWLWGGGPQLIEQTMRVGINTRHPESRIGQMPAFGRDQMLDRSQVRNVAAYVYSLAHPDYSTPENVERIKAGREVFITTCAACHGEDAEGKRDVGAPNLTDSSWIYGGDLDTIVVSVHGGRQGHMPTWDERLTTAEIRTLALYVHDLGTQQP</sequence>
<dbReference type="PRINTS" id="PR00605">
    <property type="entry name" value="CYTCHROMECIC"/>
</dbReference>
<evidence type="ECO:0000256" key="4">
    <source>
        <dbReference type="ARBA" id="ARBA00011203"/>
    </source>
</evidence>
<evidence type="ECO:0000256" key="19">
    <source>
        <dbReference type="ARBA" id="ARBA00023136"/>
    </source>
</evidence>